<dbReference type="InterPro" id="IPR050490">
    <property type="entry name" value="Bact_solute-bd_prot1"/>
</dbReference>
<dbReference type="Proteomes" id="UP000683139">
    <property type="component" value="Unassembled WGS sequence"/>
</dbReference>
<evidence type="ECO:0000256" key="1">
    <source>
        <dbReference type="SAM" id="MobiDB-lite"/>
    </source>
</evidence>
<protein>
    <submittedName>
        <fullName evidence="3">ABC transporter substrate-binding protein</fullName>
    </submittedName>
</protein>
<dbReference type="AlphaFoldDB" id="A0A919YMP7"/>
<keyword evidence="2" id="KW-0732">Signal</keyword>
<evidence type="ECO:0000256" key="2">
    <source>
        <dbReference type="SAM" id="SignalP"/>
    </source>
</evidence>
<dbReference type="PROSITE" id="PS51257">
    <property type="entry name" value="PROKAR_LIPOPROTEIN"/>
    <property type="match status" value="1"/>
</dbReference>
<reference evidence="3" key="1">
    <citation type="submission" date="2021-03" db="EMBL/GenBank/DDBJ databases">
        <title>Antimicrobial resistance genes in bacteria isolated from Japanese honey, and their potential for conferring macrolide and lincosamide resistance in the American foulbrood pathogen Paenibacillus larvae.</title>
        <authorList>
            <person name="Okamoto M."/>
            <person name="Kumagai M."/>
            <person name="Kanamori H."/>
            <person name="Takamatsu D."/>
        </authorList>
    </citation>
    <scope>NUCLEOTIDE SEQUENCE</scope>
    <source>
        <strain evidence="3">J40TS1</strain>
    </source>
</reference>
<dbReference type="InterPro" id="IPR006059">
    <property type="entry name" value="SBP"/>
</dbReference>
<feature type="region of interest" description="Disordered" evidence="1">
    <location>
        <begin position="33"/>
        <end position="52"/>
    </location>
</feature>
<accession>A0A919YMP7</accession>
<proteinExistence type="predicted"/>
<dbReference type="RefSeq" id="WP_213514252.1">
    <property type="nucleotide sequence ID" value="NZ_BOSE01000002.1"/>
</dbReference>
<dbReference type="Gene3D" id="3.40.190.10">
    <property type="entry name" value="Periplasmic binding protein-like II"/>
    <property type="match status" value="2"/>
</dbReference>
<name>A0A919YMP7_9BACL</name>
<feature type="signal peptide" evidence="2">
    <location>
        <begin position="1"/>
        <end position="26"/>
    </location>
</feature>
<comment type="caution">
    <text evidence="3">The sequence shown here is derived from an EMBL/GenBank/DDBJ whole genome shotgun (WGS) entry which is preliminary data.</text>
</comment>
<feature type="chain" id="PRO_5039125317" evidence="2">
    <location>
        <begin position="27"/>
        <end position="583"/>
    </location>
</feature>
<dbReference type="Pfam" id="PF01547">
    <property type="entry name" value="SBP_bac_1"/>
    <property type="match status" value="1"/>
</dbReference>
<dbReference type="PANTHER" id="PTHR43649:SF12">
    <property type="entry name" value="DIACETYLCHITOBIOSE BINDING PROTEIN DASA"/>
    <property type="match status" value="1"/>
</dbReference>
<evidence type="ECO:0000313" key="3">
    <source>
        <dbReference type="EMBL" id="GIP16002.1"/>
    </source>
</evidence>
<dbReference type="EMBL" id="BOSE01000002">
    <property type="protein sequence ID" value="GIP16002.1"/>
    <property type="molecule type" value="Genomic_DNA"/>
</dbReference>
<sequence length="583" mass="65003">MSKVTKSLAAMFLVFAVILAGCSDNAGSGKNGNAANGTGSEGSSNSALSAEEPAWKTVNDPVTLSWYTGVAGYSKKWDATNTYIDKIITEETGVTVDFLHAGNDVNAEFNVMMATNNLPDIITLDRWNSTSLIQTLMESGKVAPLNELIEQHAPYFSSILPQSMIDWYTQADGNFYAIPNYYVSPEMLDQYPEVKSDFYERSNGQIFVRKDIMDQLGITVEDLRQEDTLIEALKKVQAANIQYNGVTVAPIYFGDKDKYIADSLGVLAGSFGAVSEAEDGSYIDQRTTPEYKNMLQFVNALARENLLSLENFTSARNQVEEKLTQGAVFMMVGSIADYKGPVTQLYQADSNAVYVNVDAIHSNDGSLPQYGRALNKGWTLTFVNKNSKNADRAIQFIEYLYSEHGQTVSYFGKEGETFSVTADGKYKLNEEIETAFAEDWNAASKQWGMESIWWMVNDVWLNSVREVNETELSKYIDSLFYGNSNYMFSNDQLDSGNLFDAYEPGSKEANAESKISVYWSQMVPKMIFAKSDDEFEKLYTDTMSTMDNLGLPDIEAAKNVRVQEFKKATGVELVSPKYTGKYE</sequence>
<keyword evidence="4" id="KW-1185">Reference proteome</keyword>
<dbReference type="SUPFAM" id="SSF53850">
    <property type="entry name" value="Periplasmic binding protein-like II"/>
    <property type="match status" value="1"/>
</dbReference>
<evidence type="ECO:0000313" key="4">
    <source>
        <dbReference type="Proteomes" id="UP000683139"/>
    </source>
</evidence>
<organism evidence="3 4">
    <name type="scientific">Paenibacillus montaniterrae</name>
    <dbReference type="NCBI Taxonomy" id="429341"/>
    <lineage>
        <taxon>Bacteria</taxon>
        <taxon>Bacillati</taxon>
        <taxon>Bacillota</taxon>
        <taxon>Bacilli</taxon>
        <taxon>Bacillales</taxon>
        <taxon>Paenibacillaceae</taxon>
        <taxon>Paenibacillus</taxon>
    </lineage>
</organism>
<gene>
    <name evidence="3" type="ORF">J40TS1_16440</name>
</gene>
<dbReference type="PANTHER" id="PTHR43649">
    <property type="entry name" value="ARABINOSE-BINDING PROTEIN-RELATED"/>
    <property type="match status" value="1"/>
</dbReference>